<sequence>MVGLAVIYMLMLPLEFLPALGLYTPLPVLCVACFIVASDEVARDMEVSFRGNANGVDLLDRINTLDAETAGLLAVRSGQVVRCFDVFGSAAPASRRDSAPATSAAILAATARSSNERVTLSAAPQFSSQRSENGSPRAAPTAAAGRSPAPPHPVRRRSLPNLVQLRARAACILQHGRPSPTGTANGEREI</sequence>
<evidence type="ECO:0000256" key="2">
    <source>
        <dbReference type="SAM" id="Phobius"/>
    </source>
</evidence>
<dbReference type="PaxDb" id="2903-EOD40781"/>
<evidence type="ECO:0008006" key="6">
    <source>
        <dbReference type="Google" id="ProtNLM"/>
    </source>
</evidence>
<feature type="region of interest" description="Disordered" evidence="1">
    <location>
        <begin position="118"/>
        <end position="158"/>
    </location>
</feature>
<dbReference type="RefSeq" id="XP_005793210.1">
    <property type="nucleotide sequence ID" value="XM_005793153.1"/>
</dbReference>
<feature type="signal peptide" evidence="3">
    <location>
        <begin position="1"/>
        <end position="21"/>
    </location>
</feature>
<feature type="region of interest" description="Disordered" evidence="1">
    <location>
        <begin position="171"/>
        <end position="190"/>
    </location>
</feature>
<reference evidence="5" key="1">
    <citation type="journal article" date="2013" name="Nature">
        <title>Pan genome of the phytoplankton Emiliania underpins its global distribution.</title>
        <authorList>
            <person name="Read B.A."/>
            <person name="Kegel J."/>
            <person name="Klute M.J."/>
            <person name="Kuo A."/>
            <person name="Lefebvre S.C."/>
            <person name="Maumus F."/>
            <person name="Mayer C."/>
            <person name="Miller J."/>
            <person name="Monier A."/>
            <person name="Salamov A."/>
            <person name="Young J."/>
            <person name="Aguilar M."/>
            <person name="Claverie J.M."/>
            <person name="Frickenhaus S."/>
            <person name="Gonzalez K."/>
            <person name="Herman E.K."/>
            <person name="Lin Y.C."/>
            <person name="Napier J."/>
            <person name="Ogata H."/>
            <person name="Sarno A.F."/>
            <person name="Shmutz J."/>
            <person name="Schroeder D."/>
            <person name="de Vargas C."/>
            <person name="Verret F."/>
            <person name="von Dassow P."/>
            <person name="Valentin K."/>
            <person name="Van de Peer Y."/>
            <person name="Wheeler G."/>
            <person name="Dacks J.B."/>
            <person name="Delwiche C.F."/>
            <person name="Dyhrman S.T."/>
            <person name="Glockner G."/>
            <person name="John U."/>
            <person name="Richards T."/>
            <person name="Worden A.Z."/>
            <person name="Zhang X."/>
            <person name="Grigoriev I.V."/>
            <person name="Allen A.E."/>
            <person name="Bidle K."/>
            <person name="Borodovsky M."/>
            <person name="Bowler C."/>
            <person name="Brownlee C."/>
            <person name="Cock J.M."/>
            <person name="Elias M."/>
            <person name="Gladyshev V.N."/>
            <person name="Groth M."/>
            <person name="Guda C."/>
            <person name="Hadaegh A."/>
            <person name="Iglesias-Rodriguez M.D."/>
            <person name="Jenkins J."/>
            <person name="Jones B.M."/>
            <person name="Lawson T."/>
            <person name="Leese F."/>
            <person name="Lindquist E."/>
            <person name="Lobanov A."/>
            <person name="Lomsadze A."/>
            <person name="Malik S.B."/>
            <person name="Marsh M.E."/>
            <person name="Mackinder L."/>
            <person name="Mock T."/>
            <person name="Mueller-Roeber B."/>
            <person name="Pagarete A."/>
            <person name="Parker M."/>
            <person name="Probert I."/>
            <person name="Quesneville H."/>
            <person name="Raines C."/>
            <person name="Rensing S.A."/>
            <person name="Riano-Pachon D.M."/>
            <person name="Richier S."/>
            <person name="Rokitta S."/>
            <person name="Shiraiwa Y."/>
            <person name="Soanes D.M."/>
            <person name="van der Giezen M."/>
            <person name="Wahlund T.M."/>
            <person name="Williams B."/>
            <person name="Wilson W."/>
            <person name="Wolfe G."/>
            <person name="Wurch L.L."/>
        </authorList>
    </citation>
    <scope>NUCLEOTIDE SEQUENCE</scope>
</reference>
<feature type="chain" id="PRO_5044190399" description="P-type ATPase N-terminal domain-containing protein" evidence="3">
    <location>
        <begin position="22"/>
        <end position="190"/>
    </location>
</feature>
<feature type="transmembrane region" description="Helical" evidence="2">
    <location>
        <begin position="20"/>
        <end position="37"/>
    </location>
</feature>
<dbReference type="GeneID" id="17286050"/>
<accession>A0A0D3KYE6</accession>
<keyword evidence="3" id="KW-0732">Signal</keyword>
<reference evidence="4" key="2">
    <citation type="submission" date="2024-10" db="UniProtKB">
        <authorList>
            <consortium name="EnsemblProtists"/>
        </authorList>
    </citation>
    <scope>IDENTIFICATION</scope>
</reference>
<evidence type="ECO:0000256" key="3">
    <source>
        <dbReference type="SAM" id="SignalP"/>
    </source>
</evidence>
<keyword evidence="5" id="KW-1185">Reference proteome</keyword>
<keyword evidence="2" id="KW-0472">Membrane</keyword>
<evidence type="ECO:0000313" key="4">
    <source>
        <dbReference type="EnsemblProtists" id="EOD40781"/>
    </source>
</evidence>
<protein>
    <recommendedName>
        <fullName evidence="6">P-type ATPase N-terminal domain-containing protein</fullName>
    </recommendedName>
</protein>
<dbReference type="KEGG" id="ehx:EMIHUDRAFT_251049"/>
<organism evidence="4 5">
    <name type="scientific">Emiliania huxleyi (strain CCMP1516)</name>
    <dbReference type="NCBI Taxonomy" id="280463"/>
    <lineage>
        <taxon>Eukaryota</taxon>
        <taxon>Haptista</taxon>
        <taxon>Haptophyta</taxon>
        <taxon>Prymnesiophyceae</taxon>
        <taxon>Isochrysidales</taxon>
        <taxon>Noelaerhabdaceae</taxon>
        <taxon>Emiliania</taxon>
    </lineage>
</organism>
<evidence type="ECO:0000256" key="1">
    <source>
        <dbReference type="SAM" id="MobiDB-lite"/>
    </source>
</evidence>
<evidence type="ECO:0000313" key="5">
    <source>
        <dbReference type="Proteomes" id="UP000013827"/>
    </source>
</evidence>
<dbReference type="AlphaFoldDB" id="A0A0D3KYE6"/>
<feature type="compositionally biased region" description="Low complexity" evidence="1">
    <location>
        <begin position="134"/>
        <end position="147"/>
    </location>
</feature>
<dbReference type="EnsemblProtists" id="EOD40781">
    <property type="protein sequence ID" value="EOD40781"/>
    <property type="gene ID" value="EMIHUDRAFT_251049"/>
</dbReference>
<keyword evidence="2" id="KW-0812">Transmembrane</keyword>
<feature type="compositionally biased region" description="Polar residues" evidence="1">
    <location>
        <begin position="118"/>
        <end position="133"/>
    </location>
</feature>
<keyword evidence="2" id="KW-1133">Transmembrane helix</keyword>
<dbReference type="HOGENOM" id="CLU_1430446_0_0_1"/>
<dbReference type="Proteomes" id="UP000013827">
    <property type="component" value="Unassembled WGS sequence"/>
</dbReference>
<proteinExistence type="predicted"/>
<name>A0A0D3KYE6_EMIH1</name>